<evidence type="ECO:0000256" key="1">
    <source>
        <dbReference type="ARBA" id="ARBA00004496"/>
    </source>
</evidence>
<evidence type="ECO:0000256" key="8">
    <source>
        <dbReference type="ARBA" id="ARBA00049164"/>
    </source>
</evidence>
<dbReference type="EC" id="1.1.1.1" evidence="3"/>
<dbReference type="EMBL" id="WHWC01000008">
    <property type="protein sequence ID" value="KAG8378152.1"/>
    <property type="molecule type" value="Genomic_DNA"/>
</dbReference>
<organism evidence="10 11">
    <name type="scientific">Buddleja alternifolia</name>
    <dbReference type="NCBI Taxonomy" id="168488"/>
    <lineage>
        <taxon>Eukaryota</taxon>
        <taxon>Viridiplantae</taxon>
        <taxon>Streptophyta</taxon>
        <taxon>Embryophyta</taxon>
        <taxon>Tracheophyta</taxon>
        <taxon>Spermatophyta</taxon>
        <taxon>Magnoliopsida</taxon>
        <taxon>eudicotyledons</taxon>
        <taxon>Gunneridae</taxon>
        <taxon>Pentapetalae</taxon>
        <taxon>asterids</taxon>
        <taxon>lamiids</taxon>
        <taxon>Lamiales</taxon>
        <taxon>Scrophulariaceae</taxon>
        <taxon>Buddlejeae</taxon>
        <taxon>Buddleja</taxon>
    </lineage>
</organism>
<dbReference type="AlphaFoldDB" id="A0AAV6XDP7"/>
<name>A0AAV6XDP7_9LAMI</name>
<evidence type="ECO:0000256" key="3">
    <source>
        <dbReference type="ARBA" id="ARBA00013190"/>
    </source>
</evidence>
<dbReference type="Gene3D" id="3.90.180.10">
    <property type="entry name" value="Medium-chain alcohol dehydrogenases, catalytic domain"/>
    <property type="match status" value="1"/>
</dbReference>
<keyword evidence="7" id="KW-0520">NAD</keyword>
<dbReference type="InterPro" id="IPR011032">
    <property type="entry name" value="GroES-like_sf"/>
</dbReference>
<dbReference type="Proteomes" id="UP000826271">
    <property type="component" value="Unassembled WGS sequence"/>
</dbReference>
<keyword evidence="4" id="KW-0963">Cytoplasm</keyword>
<evidence type="ECO:0000256" key="6">
    <source>
        <dbReference type="ARBA" id="ARBA00022833"/>
    </source>
</evidence>
<dbReference type="GO" id="GO:0004022">
    <property type="term" value="F:alcohol dehydrogenase (NAD+) activity"/>
    <property type="evidence" value="ECO:0007669"/>
    <property type="project" value="UniProtKB-EC"/>
</dbReference>
<evidence type="ECO:0000256" key="5">
    <source>
        <dbReference type="ARBA" id="ARBA00022723"/>
    </source>
</evidence>
<reference evidence="10" key="1">
    <citation type="submission" date="2019-10" db="EMBL/GenBank/DDBJ databases">
        <authorList>
            <person name="Zhang R."/>
            <person name="Pan Y."/>
            <person name="Wang J."/>
            <person name="Ma R."/>
            <person name="Yu S."/>
        </authorList>
    </citation>
    <scope>NUCLEOTIDE SEQUENCE</scope>
    <source>
        <strain evidence="10">LA-IB0</strain>
        <tissue evidence="10">Leaf</tissue>
    </source>
</reference>
<comment type="catalytic activity">
    <reaction evidence="8">
        <text>a secondary alcohol + NAD(+) = a ketone + NADH + H(+)</text>
        <dbReference type="Rhea" id="RHEA:10740"/>
        <dbReference type="ChEBI" id="CHEBI:15378"/>
        <dbReference type="ChEBI" id="CHEBI:17087"/>
        <dbReference type="ChEBI" id="CHEBI:35681"/>
        <dbReference type="ChEBI" id="CHEBI:57540"/>
        <dbReference type="ChEBI" id="CHEBI:57945"/>
        <dbReference type="EC" id="1.1.1.1"/>
    </reaction>
</comment>
<evidence type="ECO:0000256" key="7">
    <source>
        <dbReference type="ARBA" id="ARBA00023027"/>
    </source>
</evidence>
<sequence>MINDEKTRFYINGKPVYHFVGTSTFSEYAVVHVGSLAKFNPLAPMDKVCVLSCGISTAKKFDTEFANPKDYNKPVQEELELEKFITHEVPFAETNKAFELMLKVKGEELRCVNPNGVPIYTISELKIKLFSKK</sequence>
<evidence type="ECO:0000256" key="9">
    <source>
        <dbReference type="ARBA" id="ARBA00049243"/>
    </source>
</evidence>
<evidence type="ECO:0000256" key="4">
    <source>
        <dbReference type="ARBA" id="ARBA00022490"/>
    </source>
</evidence>
<proteinExistence type="inferred from homology"/>
<evidence type="ECO:0000313" key="11">
    <source>
        <dbReference type="Proteomes" id="UP000826271"/>
    </source>
</evidence>
<comment type="catalytic activity">
    <reaction evidence="9">
        <text>a primary alcohol + NAD(+) = an aldehyde + NADH + H(+)</text>
        <dbReference type="Rhea" id="RHEA:10736"/>
        <dbReference type="ChEBI" id="CHEBI:15378"/>
        <dbReference type="ChEBI" id="CHEBI:15734"/>
        <dbReference type="ChEBI" id="CHEBI:17478"/>
        <dbReference type="ChEBI" id="CHEBI:57540"/>
        <dbReference type="ChEBI" id="CHEBI:57945"/>
        <dbReference type="EC" id="1.1.1.1"/>
    </reaction>
</comment>
<evidence type="ECO:0000256" key="2">
    <source>
        <dbReference type="ARBA" id="ARBA00008072"/>
    </source>
</evidence>
<comment type="subcellular location">
    <subcellularLocation>
        <location evidence="1">Cytoplasm</location>
    </subcellularLocation>
</comment>
<dbReference type="GO" id="GO:0051903">
    <property type="term" value="F:S-(hydroxymethyl)glutathione dehydrogenase [NAD(P)+] activity"/>
    <property type="evidence" value="ECO:0007669"/>
    <property type="project" value="TreeGrafter"/>
</dbReference>
<keyword evidence="5" id="KW-0479">Metal-binding</keyword>
<dbReference type="PANTHER" id="PTHR43880">
    <property type="entry name" value="ALCOHOL DEHYDROGENASE"/>
    <property type="match status" value="1"/>
</dbReference>
<keyword evidence="6" id="KW-0862">Zinc</keyword>
<dbReference type="SUPFAM" id="SSF50129">
    <property type="entry name" value="GroES-like"/>
    <property type="match status" value="1"/>
</dbReference>
<dbReference type="GO" id="GO:0046294">
    <property type="term" value="P:formaldehyde catabolic process"/>
    <property type="evidence" value="ECO:0007669"/>
    <property type="project" value="TreeGrafter"/>
</dbReference>
<gene>
    <name evidence="10" type="ORF">BUALT_Bualt08G0108300</name>
</gene>
<dbReference type="GO" id="GO:0008270">
    <property type="term" value="F:zinc ion binding"/>
    <property type="evidence" value="ECO:0007669"/>
    <property type="project" value="TreeGrafter"/>
</dbReference>
<keyword evidence="11" id="KW-1185">Reference proteome</keyword>
<evidence type="ECO:0000313" key="10">
    <source>
        <dbReference type="EMBL" id="KAG8378152.1"/>
    </source>
</evidence>
<comment type="caution">
    <text evidence="10">The sequence shown here is derived from an EMBL/GenBank/DDBJ whole genome shotgun (WGS) entry which is preliminary data.</text>
</comment>
<comment type="similarity">
    <text evidence="2">Belongs to the zinc-containing alcohol dehydrogenase family.</text>
</comment>
<dbReference type="PANTHER" id="PTHR43880:SF40">
    <property type="entry name" value="ALCOHOL DEHYDROGENASE 2"/>
    <property type="match status" value="1"/>
</dbReference>
<accession>A0AAV6XDP7</accession>
<protein>
    <recommendedName>
        <fullName evidence="3">alcohol dehydrogenase</fullName>
        <ecNumber evidence="3">1.1.1.1</ecNumber>
    </recommendedName>
</protein>
<dbReference type="GO" id="GO:0005829">
    <property type="term" value="C:cytosol"/>
    <property type="evidence" value="ECO:0007669"/>
    <property type="project" value="TreeGrafter"/>
</dbReference>